<gene>
    <name evidence="1" type="ORF">ESP70_018775</name>
</gene>
<proteinExistence type="predicted"/>
<name>A0A5M4F965_9ACTN</name>
<organism evidence="1 2">
    <name type="scientific">Aeromicrobium ginsengisoli</name>
    <dbReference type="NCBI Taxonomy" id="363867"/>
    <lineage>
        <taxon>Bacteria</taxon>
        <taxon>Bacillati</taxon>
        <taxon>Actinomycetota</taxon>
        <taxon>Actinomycetes</taxon>
        <taxon>Propionibacteriales</taxon>
        <taxon>Nocardioidaceae</taxon>
        <taxon>Aeromicrobium</taxon>
    </lineage>
</organism>
<evidence type="ECO:0000313" key="2">
    <source>
        <dbReference type="Proteomes" id="UP000380867"/>
    </source>
</evidence>
<dbReference type="EMBL" id="SDPQ02000004">
    <property type="protein sequence ID" value="KAA1394248.1"/>
    <property type="molecule type" value="Genomic_DNA"/>
</dbReference>
<dbReference type="RefSeq" id="WP_149690858.1">
    <property type="nucleotide sequence ID" value="NZ_SDPQ02000004.1"/>
</dbReference>
<evidence type="ECO:0000313" key="1">
    <source>
        <dbReference type="EMBL" id="KAA1394248.1"/>
    </source>
</evidence>
<keyword evidence="2" id="KW-1185">Reference proteome</keyword>
<evidence type="ECO:0008006" key="3">
    <source>
        <dbReference type="Google" id="ProtNLM"/>
    </source>
</evidence>
<dbReference type="OrthoDB" id="4554883at2"/>
<sequence>MQRTGVTADLEGFDQVYRHHVDRVVDGDLPAVLSDMADGSVPQVFVGVETPRGAVDGFDIRSVSLDGDRAVGECVYTTAGASIGLRSGWSHDGSTWKADRLENFQP</sequence>
<reference evidence="1" key="1">
    <citation type="submission" date="2019-09" db="EMBL/GenBank/DDBJ databases">
        <authorList>
            <person name="Li J."/>
        </authorList>
    </citation>
    <scope>NUCLEOTIDE SEQUENCE [LARGE SCALE GENOMIC DNA]</scope>
    <source>
        <strain evidence="1">JCM 14732</strain>
    </source>
</reference>
<protein>
    <recommendedName>
        <fullName evidence="3">SnoaL-like domain-containing protein</fullName>
    </recommendedName>
</protein>
<dbReference type="AlphaFoldDB" id="A0A5M4F965"/>
<dbReference type="Proteomes" id="UP000380867">
    <property type="component" value="Unassembled WGS sequence"/>
</dbReference>
<accession>A0A5M4F965</accession>
<comment type="caution">
    <text evidence="1">The sequence shown here is derived from an EMBL/GenBank/DDBJ whole genome shotgun (WGS) entry which is preliminary data.</text>
</comment>